<comment type="caution">
    <text evidence="2">The sequence shown here is derived from an EMBL/GenBank/DDBJ whole genome shotgun (WGS) entry which is preliminary data.</text>
</comment>
<keyword evidence="3" id="KW-1185">Reference proteome</keyword>
<sequence length="80" mass="9337">MCHVSLHVSSRHPRRAPQLKQVWGKASAASGISAELRDHFYSQHFKSQMSDMSVMLNKRDRKVRRIQQQLRSNNFAPTFK</sequence>
<organism evidence="2 3">
    <name type="scientific">Tachysurus vachellii</name>
    <name type="common">Darkbarbel catfish</name>
    <name type="synonym">Pelteobagrus vachellii</name>
    <dbReference type="NCBI Taxonomy" id="175792"/>
    <lineage>
        <taxon>Eukaryota</taxon>
        <taxon>Metazoa</taxon>
        <taxon>Chordata</taxon>
        <taxon>Craniata</taxon>
        <taxon>Vertebrata</taxon>
        <taxon>Euteleostomi</taxon>
        <taxon>Actinopterygii</taxon>
        <taxon>Neopterygii</taxon>
        <taxon>Teleostei</taxon>
        <taxon>Ostariophysi</taxon>
        <taxon>Siluriformes</taxon>
        <taxon>Bagridae</taxon>
        <taxon>Tachysurus</taxon>
    </lineage>
</organism>
<reference evidence="2" key="1">
    <citation type="submission" date="2023-08" db="EMBL/GenBank/DDBJ databases">
        <title>Pelteobagrus vachellii genome.</title>
        <authorList>
            <person name="Liu H."/>
        </authorList>
    </citation>
    <scope>NUCLEOTIDE SEQUENCE</scope>
    <source>
        <strain evidence="2">PRFRI_2022a</strain>
        <tissue evidence="2">Muscle</tissue>
    </source>
</reference>
<dbReference type="Proteomes" id="UP001187315">
    <property type="component" value="Unassembled WGS sequence"/>
</dbReference>
<name>A0AA88NQM6_TACVA</name>
<evidence type="ECO:0000256" key="1">
    <source>
        <dbReference type="SAM" id="MobiDB-lite"/>
    </source>
</evidence>
<feature type="region of interest" description="Disordered" evidence="1">
    <location>
        <begin position="1"/>
        <end position="22"/>
    </location>
</feature>
<dbReference type="EMBL" id="JAVHJS010000004">
    <property type="protein sequence ID" value="KAK2861072.1"/>
    <property type="molecule type" value="Genomic_DNA"/>
</dbReference>
<proteinExistence type="predicted"/>
<gene>
    <name evidence="2" type="ORF">Q7C36_005238</name>
</gene>
<accession>A0AA88NQM6</accession>
<evidence type="ECO:0000313" key="3">
    <source>
        <dbReference type="Proteomes" id="UP001187315"/>
    </source>
</evidence>
<evidence type="ECO:0000313" key="2">
    <source>
        <dbReference type="EMBL" id="KAK2861072.1"/>
    </source>
</evidence>
<dbReference type="AlphaFoldDB" id="A0AA88NQM6"/>
<protein>
    <submittedName>
        <fullName evidence="2">Uncharacterized protein</fullName>
    </submittedName>
</protein>